<gene>
    <name evidence="2" type="ORF">BJ322DRAFT_15011</name>
</gene>
<organism evidence="2 3">
    <name type="scientific">Thelephora terrestris</name>
    <dbReference type="NCBI Taxonomy" id="56493"/>
    <lineage>
        <taxon>Eukaryota</taxon>
        <taxon>Fungi</taxon>
        <taxon>Dikarya</taxon>
        <taxon>Basidiomycota</taxon>
        <taxon>Agaricomycotina</taxon>
        <taxon>Agaricomycetes</taxon>
        <taxon>Thelephorales</taxon>
        <taxon>Thelephoraceae</taxon>
        <taxon>Thelephora</taxon>
    </lineage>
</organism>
<proteinExistence type="predicted"/>
<dbReference type="Gene3D" id="1.20.1280.50">
    <property type="match status" value="1"/>
</dbReference>
<dbReference type="OrthoDB" id="3053652at2759"/>
<sequence length="482" mass="53762">MEQEIAAASFRLKSLINSFSPVNRLPPEVFTTILAHRWPGRDLISSTHVCRHWRTALLSSASLWAELRCAGEEQTFCFLQRAKTAPLHVYLRPRFSHAALRTFIAPQAGRIESLIAYPMIALDTTALCRDLSNPAPKLRTLDIAPHSASRHHLPTIFRGDLPELRRFSLERAAFDLTKFRTPNLTHFSLQYTAHGEPLMADLLEFLEQAPLLESLVMVAAGPLCDDVESYDNLDKIVHLPRLSQLKLVGRSARSGIICHLALPVGADVTLRAGVMPSQDGITKHFLPSSLEHIPMARNVTVIRFTIDTADVCSLHYIGPNGTIYIEASNAVAVEDGCFSYDAIRSFQPVSTIEVERILFNGFQGCVNQHEAFESPRFVAFRTMESLQSITLVDCPSQSLIAVLQPAKPEVVFPSLRTLTIHLSPKNSFSAAGLEDLLATRKERGVPLDTLIFIAGDEHERIPDDLLVKFRRYVGEVEFRLDP</sequence>
<comment type="caution">
    <text evidence="2">The sequence shown here is derived from an EMBL/GenBank/DDBJ whole genome shotgun (WGS) entry which is preliminary data.</text>
</comment>
<dbReference type="EMBL" id="WIUZ02000001">
    <property type="protein sequence ID" value="KAF9792126.1"/>
    <property type="molecule type" value="Genomic_DNA"/>
</dbReference>
<dbReference type="Proteomes" id="UP000736335">
    <property type="component" value="Unassembled WGS sequence"/>
</dbReference>
<reference evidence="2" key="1">
    <citation type="journal article" date="2020" name="Nat. Commun.">
        <title>Large-scale genome sequencing of mycorrhizal fungi provides insights into the early evolution of symbiotic traits.</title>
        <authorList>
            <person name="Miyauchi S."/>
            <person name="Kiss E."/>
            <person name="Kuo A."/>
            <person name="Drula E."/>
            <person name="Kohler A."/>
            <person name="Sanchez-Garcia M."/>
            <person name="Morin E."/>
            <person name="Andreopoulos B."/>
            <person name="Barry K.W."/>
            <person name="Bonito G."/>
            <person name="Buee M."/>
            <person name="Carver A."/>
            <person name="Chen C."/>
            <person name="Cichocki N."/>
            <person name="Clum A."/>
            <person name="Culley D."/>
            <person name="Crous P.W."/>
            <person name="Fauchery L."/>
            <person name="Girlanda M."/>
            <person name="Hayes R.D."/>
            <person name="Keri Z."/>
            <person name="LaButti K."/>
            <person name="Lipzen A."/>
            <person name="Lombard V."/>
            <person name="Magnuson J."/>
            <person name="Maillard F."/>
            <person name="Murat C."/>
            <person name="Nolan M."/>
            <person name="Ohm R.A."/>
            <person name="Pangilinan J."/>
            <person name="Pereira M.F."/>
            <person name="Perotto S."/>
            <person name="Peter M."/>
            <person name="Pfister S."/>
            <person name="Riley R."/>
            <person name="Sitrit Y."/>
            <person name="Stielow J.B."/>
            <person name="Szollosi G."/>
            <person name="Zifcakova L."/>
            <person name="Stursova M."/>
            <person name="Spatafora J.W."/>
            <person name="Tedersoo L."/>
            <person name="Vaario L.M."/>
            <person name="Yamada A."/>
            <person name="Yan M."/>
            <person name="Wang P."/>
            <person name="Xu J."/>
            <person name="Bruns T."/>
            <person name="Baldrian P."/>
            <person name="Vilgalys R."/>
            <person name="Dunand C."/>
            <person name="Henrissat B."/>
            <person name="Grigoriev I.V."/>
            <person name="Hibbett D."/>
            <person name="Nagy L.G."/>
            <person name="Martin F.M."/>
        </authorList>
    </citation>
    <scope>NUCLEOTIDE SEQUENCE</scope>
    <source>
        <strain evidence="2">UH-Tt-Lm1</strain>
    </source>
</reference>
<dbReference type="InterPro" id="IPR036047">
    <property type="entry name" value="F-box-like_dom_sf"/>
</dbReference>
<name>A0A9P6HPP2_9AGAM</name>
<protein>
    <recommendedName>
        <fullName evidence="1">F-box domain-containing protein</fullName>
    </recommendedName>
</protein>
<evidence type="ECO:0000313" key="2">
    <source>
        <dbReference type="EMBL" id="KAF9792126.1"/>
    </source>
</evidence>
<dbReference type="SUPFAM" id="SSF81383">
    <property type="entry name" value="F-box domain"/>
    <property type="match status" value="1"/>
</dbReference>
<dbReference type="AlphaFoldDB" id="A0A9P6HPP2"/>
<feature type="domain" description="F-box" evidence="1">
    <location>
        <begin position="23"/>
        <end position="68"/>
    </location>
</feature>
<evidence type="ECO:0000259" key="1">
    <source>
        <dbReference type="Pfam" id="PF12937"/>
    </source>
</evidence>
<evidence type="ECO:0000313" key="3">
    <source>
        <dbReference type="Proteomes" id="UP000736335"/>
    </source>
</evidence>
<dbReference type="Pfam" id="PF12937">
    <property type="entry name" value="F-box-like"/>
    <property type="match status" value="1"/>
</dbReference>
<keyword evidence="3" id="KW-1185">Reference proteome</keyword>
<reference evidence="2" key="2">
    <citation type="submission" date="2020-11" db="EMBL/GenBank/DDBJ databases">
        <authorList>
            <consortium name="DOE Joint Genome Institute"/>
            <person name="Kuo A."/>
            <person name="Miyauchi S."/>
            <person name="Kiss E."/>
            <person name="Drula E."/>
            <person name="Kohler A."/>
            <person name="Sanchez-Garcia M."/>
            <person name="Andreopoulos B."/>
            <person name="Barry K.W."/>
            <person name="Bonito G."/>
            <person name="Buee M."/>
            <person name="Carver A."/>
            <person name="Chen C."/>
            <person name="Cichocki N."/>
            <person name="Clum A."/>
            <person name="Culley D."/>
            <person name="Crous P.W."/>
            <person name="Fauchery L."/>
            <person name="Girlanda M."/>
            <person name="Hayes R."/>
            <person name="Keri Z."/>
            <person name="Labutti K."/>
            <person name="Lipzen A."/>
            <person name="Lombard V."/>
            <person name="Magnuson J."/>
            <person name="Maillard F."/>
            <person name="Morin E."/>
            <person name="Murat C."/>
            <person name="Nolan M."/>
            <person name="Ohm R."/>
            <person name="Pangilinan J."/>
            <person name="Pereira M."/>
            <person name="Perotto S."/>
            <person name="Peter M."/>
            <person name="Riley R."/>
            <person name="Sitrit Y."/>
            <person name="Stielow B."/>
            <person name="Szollosi G."/>
            <person name="Zifcakova L."/>
            <person name="Stursova M."/>
            <person name="Spatafora J.W."/>
            <person name="Tedersoo L."/>
            <person name="Vaario L.-M."/>
            <person name="Yamada A."/>
            <person name="Yan M."/>
            <person name="Wang P."/>
            <person name="Xu J."/>
            <person name="Bruns T."/>
            <person name="Baldrian P."/>
            <person name="Vilgalys R."/>
            <person name="Henrissat B."/>
            <person name="Grigoriev I.V."/>
            <person name="Hibbett D."/>
            <person name="Nagy L.G."/>
            <person name="Martin F.M."/>
        </authorList>
    </citation>
    <scope>NUCLEOTIDE SEQUENCE</scope>
    <source>
        <strain evidence="2">UH-Tt-Lm1</strain>
    </source>
</reference>
<dbReference type="InterPro" id="IPR001810">
    <property type="entry name" value="F-box_dom"/>
</dbReference>
<accession>A0A9P6HPP2</accession>
<dbReference type="SUPFAM" id="SSF52047">
    <property type="entry name" value="RNI-like"/>
    <property type="match status" value="1"/>
</dbReference>